<comment type="catalytic activity">
    <reaction evidence="12">
        <text>D-fructose + ATP = D-fructose 6-phosphate + ADP + H(+)</text>
        <dbReference type="Rhea" id="RHEA:16125"/>
        <dbReference type="ChEBI" id="CHEBI:15378"/>
        <dbReference type="ChEBI" id="CHEBI:30616"/>
        <dbReference type="ChEBI" id="CHEBI:37721"/>
        <dbReference type="ChEBI" id="CHEBI:61527"/>
        <dbReference type="ChEBI" id="CHEBI:456216"/>
        <dbReference type="EC" id="2.7.1.4"/>
    </reaction>
</comment>
<dbReference type="InterPro" id="IPR000600">
    <property type="entry name" value="ROK"/>
</dbReference>
<dbReference type="SUPFAM" id="SSF53067">
    <property type="entry name" value="Actin-like ATPase domain"/>
    <property type="match status" value="1"/>
</dbReference>
<keyword evidence="9" id="KW-0460">Magnesium</keyword>
<dbReference type="Gene3D" id="3.30.420.40">
    <property type="match status" value="2"/>
</dbReference>
<evidence type="ECO:0000256" key="7">
    <source>
        <dbReference type="ARBA" id="ARBA00022833"/>
    </source>
</evidence>
<dbReference type="CDD" id="cd24067">
    <property type="entry name" value="ASKHA_NBD_ROK_BsFRK-like"/>
    <property type="match status" value="1"/>
</dbReference>
<keyword evidence="7" id="KW-0862">Zinc</keyword>
<evidence type="ECO:0000256" key="12">
    <source>
        <dbReference type="ARBA" id="ARBA00048451"/>
    </source>
</evidence>
<dbReference type="InterPro" id="IPR054618">
    <property type="entry name" value="ScrK"/>
</dbReference>
<comment type="cofactor">
    <cofactor evidence="1">
        <name>Mg(2+)</name>
        <dbReference type="ChEBI" id="CHEBI:18420"/>
    </cofactor>
</comment>
<keyword evidence="3" id="KW-0808">Transferase</keyword>
<reference evidence="14 15" key="1">
    <citation type="submission" date="2018-09" db="EMBL/GenBank/DDBJ databases">
        <title>Genome sequencing of strain 1JSPR-7.</title>
        <authorList>
            <person name="Heo J."/>
            <person name="Kim S.-J."/>
            <person name="Kwon S.-W."/>
        </authorList>
    </citation>
    <scope>NUCLEOTIDE SEQUENCE [LARGE SCALE GENOMIC DNA]</scope>
    <source>
        <strain evidence="14 15">1JSPR-7</strain>
    </source>
</reference>
<evidence type="ECO:0000256" key="10">
    <source>
        <dbReference type="ARBA" id="ARBA00023277"/>
    </source>
</evidence>
<dbReference type="KEGG" id="lact:D7I46_02510"/>
<dbReference type="GO" id="GO:0005524">
    <property type="term" value="F:ATP binding"/>
    <property type="evidence" value="ECO:0007669"/>
    <property type="project" value="UniProtKB-KW"/>
</dbReference>
<evidence type="ECO:0000256" key="2">
    <source>
        <dbReference type="ARBA" id="ARBA00006479"/>
    </source>
</evidence>
<evidence type="ECO:0000256" key="5">
    <source>
        <dbReference type="ARBA" id="ARBA00022741"/>
    </source>
</evidence>
<organism evidence="14 15">
    <name type="scientific">Lactococcus allomyrinae</name>
    <dbReference type="NCBI Taxonomy" id="2419773"/>
    <lineage>
        <taxon>Bacteria</taxon>
        <taxon>Bacillati</taxon>
        <taxon>Bacillota</taxon>
        <taxon>Bacilli</taxon>
        <taxon>Lactobacillales</taxon>
        <taxon>Streptococcaceae</taxon>
        <taxon>Lactococcus</taxon>
    </lineage>
</organism>
<keyword evidence="10" id="KW-0119">Carbohydrate metabolism</keyword>
<dbReference type="InterPro" id="IPR049874">
    <property type="entry name" value="ROK_cs"/>
</dbReference>
<evidence type="ECO:0000256" key="9">
    <source>
        <dbReference type="ARBA" id="ARBA00022842"/>
    </source>
</evidence>
<keyword evidence="6" id="KW-0418">Kinase</keyword>
<gene>
    <name evidence="14" type="ORF">D7I46_02510</name>
</gene>
<evidence type="ECO:0000256" key="13">
    <source>
        <dbReference type="ARBA" id="ARBA00074653"/>
    </source>
</evidence>
<dbReference type="FunFam" id="3.30.420.40:FF:000153">
    <property type="entry name" value="Putative fructokinase"/>
    <property type="match status" value="1"/>
</dbReference>
<evidence type="ECO:0000256" key="11">
    <source>
        <dbReference type="ARBA" id="ARBA00038887"/>
    </source>
</evidence>
<dbReference type="FunFam" id="3.30.420.40:FF:000136">
    <property type="entry name" value="Putative fructokinase"/>
    <property type="match status" value="1"/>
</dbReference>
<dbReference type="GO" id="GO:0008865">
    <property type="term" value="F:fructokinase activity"/>
    <property type="evidence" value="ECO:0007669"/>
    <property type="project" value="UniProtKB-EC"/>
</dbReference>
<dbReference type="InterPro" id="IPR051804">
    <property type="entry name" value="Carb_Metab_Reg_Kinase/Isom"/>
</dbReference>
<dbReference type="AlphaFoldDB" id="A0A387BC75"/>
<dbReference type="PANTHER" id="PTHR42742">
    <property type="entry name" value="TRANSCRIPTIONAL REPRESSOR MPRA"/>
    <property type="match status" value="1"/>
</dbReference>
<dbReference type="NCBIfam" id="NF045550">
    <property type="entry name" value="FrctkaseScrK"/>
    <property type="match status" value="1"/>
</dbReference>
<dbReference type="PANTHER" id="PTHR42742:SF3">
    <property type="entry name" value="FRUCTOKINASE"/>
    <property type="match status" value="1"/>
</dbReference>
<dbReference type="InterPro" id="IPR043129">
    <property type="entry name" value="ATPase_NBD"/>
</dbReference>
<dbReference type="Pfam" id="PF00480">
    <property type="entry name" value="ROK"/>
    <property type="match status" value="1"/>
</dbReference>
<dbReference type="RefSeq" id="WP_120771446.1">
    <property type="nucleotide sequence ID" value="NZ_CP032627.1"/>
</dbReference>
<evidence type="ECO:0000256" key="1">
    <source>
        <dbReference type="ARBA" id="ARBA00001946"/>
    </source>
</evidence>
<keyword evidence="8" id="KW-0067">ATP-binding</keyword>
<dbReference type="PROSITE" id="PS01125">
    <property type="entry name" value="ROK"/>
    <property type="match status" value="1"/>
</dbReference>
<dbReference type="OrthoDB" id="9783435at2"/>
<accession>A0A387BC75</accession>
<protein>
    <recommendedName>
        <fullName evidence="13">Fructokinase</fullName>
        <ecNumber evidence="11">2.7.1.4</ecNumber>
    </recommendedName>
</protein>
<evidence type="ECO:0000313" key="14">
    <source>
        <dbReference type="EMBL" id="AYG00058.1"/>
    </source>
</evidence>
<evidence type="ECO:0000256" key="8">
    <source>
        <dbReference type="ARBA" id="ARBA00022840"/>
    </source>
</evidence>
<keyword evidence="5" id="KW-0547">Nucleotide-binding</keyword>
<evidence type="ECO:0000256" key="3">
    <source>
        <dbReference type="ARBA" id="ARBA00022679"/>
    </source>
</evidence>
<dbReference type="EMBL" id="CP032627">
    <property type="protein sequence ID" value="AYG00058.1"/>
    <property type="molecule type" value="Genomic_DNA"/>
</dbReference>
<dbReference type="EC" id="2.7.1.4" evidence="11"/>
<keyword evidence="15" id="KW-1185">Reference proteome</keyword>
<keyword evidence="4" id="KW-0479">Metal-binding</keyword>
<proteinExistence type="inferred from homology"/>
<evidence type="ECO:0000256" key="6">
    <source>
        <dbReference type="ARBA" id="ARBA00022777"/>
    </source>
</evidence>
<dbReference type="GO" id="GO:0046872">
    <property type="term" value="F:metal ion binding"/>
    <property type="evidence" value="ECO:0007669"/>
    <property type="project" value="UniProtKB-KW"/>
</dbReference>
<comment type="similarity">
    <text evidence="2">Belongs to the ROK (NagC/XylR) family.</text>
</comment>
<evidence type="ECO:0000256" key="4">
    <source>
        <dbReference type="ARBA" id="ARBA00022723"/>
    </source>
</evidence>
<sequence length="287" mass="30553">MTKLYGSVEAGGTKFVLAIGNEQFNIIKSIQIPTTTPEETITSVIEFFKDNPVSALSIGSFGPIDINPESPTYGYITTTPKAGWANVDLLGKLKLALQIPMEFTTDVNSSAYGEMVVTGGNSLVYYTIGTGIGGGAVQDGKFIGGVSHAEMGHQYVKRHPKDLDFAGVCPFHGDCLEGVAAGPSLEARTGIRGENIPLDSEVWEIQAFYIAQIAVNTTLALAPEKIVFGGGVMAQEHMISRVREQFEKQLANYVKIPSALTEYLVTPSVADNGSATIGNFALAAKLL</sequence>
<evidence type="ECO:0000313" key="15">
    <source>
        <dbReference type="Proteomes" id="UP000269374"/>
    </source>
</evidence>
<name>A0A387BC75_9LACT</name>
<dbReference type="Proteomes" id="UP000269374">
    <property type="component" value="Chromosome"/>
</dbReference>